<dbReference type="Pfam" id="PF03869">
    <property type="entry name" value="Arc"/>
    <property type="match status" value="1"/>
</dbReference>
<dbReference type="SUPFAM" id="SSF47598">
    <property type="entry name" value="Ribbon-helix-helix"/>
    <property type="match status" value="1"/>
</dbReference>
<dbReference type="InterPro" id="IPR010985">
    <property type="entry name" value="Ribbon_hlx_hlx"/>
</dbReference>
<evidence type="ECO:0000313" key="2">
    <source>
        <dbReference type="EMBL" id="TDX29085.1"/>
    </source>
</evidence>
<feature type="domain" description="Arc-like DNA binding" evidence="1">
    <location>
        <begin position="7"/>
        <end position="47"/>
    </location>
</feature>
<gene>
    <name evidence="2" type="ORF">DFO67_108129</name>
</gene>
<protein>
    <submittedName>
        <fullName evidence="2">Arc-like DNA binding dprotein</fullName>
    </submittedName>
</protein>
<accession>A0A4R8FR97</accession>
<dbReference type="InterPro" id="IPR005569">
    <property type="entry name" value="Arc_DNA-bd_dom"/>
</dbReference>
<dbReference type="GO" id="GO:0006355">
    <property type="term" value="P:regulation of DNA-templated transcription"/>
    <property type="evidence" value="ECO:0007669"/>
    <property type="project" value="InterPro"/>
</dbReference>
<evidence type="ECO:0000259" key="1">
    <source>
        <dbReference type="Pfam" id="PF03869"/>
    </source>
</evidence>
<dbReference type="AlphaFoldDB" id="A0A4R8FR97"/>
<evidence type="ECO:0000313" key="3">
    <source>
        <dbReference type="Proteomes" id="UP000294489"/>
    </source>
</evidence>
<proteinExistence type="predicted"/>
<comment type="caution">
    <text evidence="2">The sequence shown here is derived from an EMBL/GenBank/DDBJ whole genome shotgun (WGS) entry which is preliminary data.</text>
</comment>
<reference evidence="2 3" key="1">
    <citation type="submission" date="2019-03" db="EMBL/GenBank/DDBJ databases">
        <title>Freshwater and sediment microbial communities from various areas in North America, analyzing microbe dynamics in response to fracking.</title>
        <authorList>
            <person name="Lamendella R."/>
        </authorList>
    </citation>
    <scope>NUCLEOTIDE SEQUENCE [LARGE SCALE GENOMIC DNA]</scope>
    <source>
        <strain evidence="2 3">6_TX</strain>
    </source>
</reference>
<organism evidence="2 3">
    <name type="scientific">Modicisalibacter xianhensis</name>
    <dbReference type="NCBI Taxonomy" id="442341"/>
    <lineage>
        <taxon>Bacteria</taxon>
        <taxon>Pseudomonadati</taxon>
        <taxon>Pseudomonadota</taxon>
        <taxon>Gammaproteobacteria</taxon>
        <taxon>Oceanospirillales</taxon>
        <taxon>Halomonadaceae</taxon>
        <taxon>Modicisalibacter</taxon>
    </lineage>
</organism>
<dbReference type="OrthoDB" id="6447504at2"/>
<dbReference type="EMBL" id="SOEC01000008">
    <property type="protein sequence ID" value="TDX29085.1"/>
    <property type="molecule type" value="Genomic_DNA"/>
</dbReference>
<sequence>MPVSVQTNIRLPAGIKEWLKREARRNRRSLSAEITYRLEQSRRAQEGAKNDSEPIR</sequence>
<dbReference type="InterPro" id="IPR013321">
    <property type="entry name" value="Arc_rbn_hlx_hlx"/>
</dbReference>
<dbReference type="GO" id="GO:0003677">
    <property type="term" value="F:DNA binding"/>
    <property type="evidence" value="ECO:0007669"/>
    <property type="project" value="InterPro"/>
</dbReference>
<dbReference type="Proteomes" id="UP000294489">
    <property type="component" value="Unassembled WGS sequence"/>
</dbReference>
<name>A0A4R8FR97_9GAMM</name>
<dbReference type="Gene3D" id="1.10.1220.10">
    <property type="entry name" value="Met repressor-like"/>
    <property type="match status" value="1"/>
</dbReference>
<dbReference type="RefSeq" id="WP_134017928.1">
    <property type="nucleotide sequence ID" value="NZ_SOEC01000008.1"/>
</dbReference>